<keyword evidence="9" id="KW-0175">Coiled coil</keyword>
<comment type="caution">
    <text evidence="8">Lacks conserved residue(s) required for the propagation of feature annotation.</text>
</comment>
<dbReference type="STRING" id="1071382.H2AN78"/>
<dbReference type="OrthoDB" id="258143at2759"/>
<dbReference type="Gene3D" id="2.60.120.1030">
    <property type="entry name" value="Clp1, DNA binding domain"/>
    <property type="match status" value="1"/>
</dbReference>
<feature type="binding site" evidence="8">
    <location>
        <begin position="131"/>
        <end position="136"/>
    </location>
    <ligand>
        <name>ATP</name>
        <dbReference type="ChEBI" id="CHEBI:30616"/>
    </ligand>
</feature>
<dbReference type="InterPro" id="IPR038238">
    <property type="entry name" value="Clp1_C_sf"/>
</dbReference>
<name>H2AN78_KAZAF</name>
<evidence type="ECO:0000256" key="3">
    <source>
        <dbReference type="ARBA" id="ARBA00019824"/>
    </source>
</evidence>
<dbReference type="Gene3D" id="2.40.30.330">
    <property type="entry name" value="Pre-mRNA cleavage complex subunit Clp1, C-terminal domain"/>
    <property type="match status" value="1"/>
</dbReference>
<dbReference type="KEGG" id="kaf:KAFR_0A03930"/>
<dbReference type="PANTHER" id="PTHR12755:SF6">
    <property type="entry name" value="POLYRIBONUCLEOTIDE 5'-HYDROXYL-KINASE CLP1"/>
    <property type="match status" value="1"/>
</dbReference>
<dbReference type="Pfam" id="PF16573">
    <property type="entry name" value="CLP1_N"/>
    <property type="match status" value="1"/>
</dbReference>
<feature type="domain" description="Clp1 N-terminal" evidence="11">
    <location>
        <begin position="28"/>
        <end position="117"/>
    </location>
</feature>
<keyword evidence="7 8" id="KW-0539">Nucleus</keyword>
<dbReference type="InterPro" id="IPR010655">
    <property type="entry name" value="Clp1_C"/>
</dbReference>
<dbReference type="InterPro" id="IPR032319">
    <property type="entry name" value="CLP1_P"/>
</dbReference>
<dbReference type="GO" id="GO:0031124">
    <property type="term" value="P:mRNA 3'-end processing"/>
    <property type="evidence" value="ECO:0007669"/>
    <property type="project" value="UniProtKB-UniRule"/>
</dbReference>
<feature type="domain" description="Clp1 P-loop" evidence="12">
    <location>
        <begin position="128"/>
        <end position="331"/>
    </location>
</feature>
<dbReference type="InterPro" id="IPR045116">
    <property type="entry name" value="Clp1/Grc3"/>
</dbReference>
<evidence type="ECO:0000256" key="4">
    <source>
        <dbReference type="ARBA" id="ARBA00022664"/>
    </source>
</evidence>
<dbReference type="GO" id="GO:0003723">
    <property type="term" value="F:RNA binding"/>
    <property type="evidence" value="ECO:0007669"/>
    <property type="project" value="EnsemblFungi"/>
</dbReference>
<evidence type="ECO:0000259" key="10">
    <source>
        <dbReference type="Pfam" id="PF06807"/>
    </source>
</evidence>
<gene>
    <name evidence="13" type="primary">KAFR0A03930</name>
    <name evidence="8" type="synonym">CLP1</name>
    <name evidence="13" type="ORF">KAFR_0A03930</name>
</gene>
<evidence type="ECO:0000256" key="6">
    <source>
        <dbReference type="ARBA" id="ARBA00022840"/>
    </source>
</evidence>
<comment type="function">
    <text evidence="8">Required for endonucleolytic cleavage during polyadenylation-dependent pre-mRNA 3'-end formation.</text>
</comment>
<feature type="domain" description="Clp1 C-terminal" evidence="10">
    <location>
        <begin position="337"/>
        <end position="445"/>
    </location>
</feature>
<dbReference type="GeneID" id="13886512"/>
<dbReference type="HOGENOM" id="CLU_018195_3_0_1"/>
<dbReference type="RefSeq" id="XP_003954963.1">
    <property type="nucleotide sequence ID" value="XM_003954914.1"/>
</dbReference>
<sequence>MSLLPGINEATEPLELVNDSNEVHSLAIPIGSQWKVDLPSDFKLAITIKSGIAEVLGTELANDTEYHFQNWKFTVFAVEDVELSWKCTQSLQPKIESNNTASQIYNLHFALEKVRNSSFYGPKVLIIGERNSGKTSLCRILSSYTIKFKSYQPLLINLDPNESIFSPPGCLTATPISDLLDPQSPSWGQSMTSGATALHSKQPYVENFGMEKISSNKQRYMSNIEQLASAVNKRITSDALVQRSGCIIDSPSLDQYDDNLDDLEQIIQRLNVNMVVIICDDDGLYQKVNNRVKPIIGDLMIRLPKLSGVIETDDVYKRSLQRSAIREYFYGNIQTVLSPFTAGVDYNELTIWAPRDLTYDTSAGKDEALELLPVTLEASTLQHAIIAITYADKNANKEEVSKASIMGFGLITEVNEKRQKMRILLPVPGRFPHNAAILTSSRYLE</sequence>
<evidence type="ECO:0000256" key="8">
    <source>
        <dbReference type="HAMAP-Rule" id="MF_03035"/>
    </source>
</evidence>
<dbReference type="InterPro" id="IPR032324">
    <property type="entry name" value="Clp1_N"/>
</dbReference>
<evidence type="ECO:0000259" key="12">
    <source>
        <dbReference type="Pfam" id="PF16575"/>
    </source>
</evidence>
<feature type="binding site" evidence="8">
    <location>
        <position position="72"/>
    </location>
    <ligand>
        <name>ATP</name>
        <dbReference type="ChEBI" id="CHEBI:30616"/>
    </ligand>
</feature>
<keyword evidence="5 8" id="KW-0547">Nucleotide-binding</keyword>
<keyword evidence="14" id="KW-1185">Reference proteome</keyword>
<dbReference type="PANTHER" id="PTHR12755">
    <property type="entry name" value="CLEAVAGE/POLYADENYLATION FACTOR IA SUBUNIT CLP1P"/>
    <property type="match status" value="1"/>
</dbReference>
<accession>H2AN78</accession>
<evidence type="ECO:0000313" key="13">
    <source>
        <dbReference type="EMBL" id="CCF55828.1"/>
    </source>
</evidence>
<dbReference type="InterPro" id="IPR038239">
    <property type="entry name" value="Clp1_N_sf"/>
</dbReference>
<feature type="coiled-coil region" evidence="9">
    <location>
        <begin position="210"/>
        <end position="273"/>
    </location>
</feature>
<dbReference type="InParanoid" id="H2AN78"/>
<keyword evidence="6 8" id="KW-0067">ATP-binding</keyword>
<dbReference type="HAMAP" id="MF_03035">
    <property type="entry name" value="Clp1"/>
    <property type="match status" value="1"/>
</dbReference>
<organism evidence="13 14">
    <name type="scientific">Kazachstania africana (strain ATCC 22294 / BCRC 22015 / CBS 2517 / CECT 1963 / NBRC 1671 / NRRL Y-8276)</name>
    <name type="common">Yeast</name>
    <name type="synonym">Kluyveromyces africanus</name>
    <dbReference type="NCBI Taxonomy" id="1071382"/>
    <lineage>
        <taxon>Eukaryota</taxon>
        <taxon>Fungi</taxon>
        <taxon>Dikarya</taxon>
        <taxon>Ascomycota</taxon>
        <taxon>Saccharomycotina</taxon>
        <taxon>Saccharomycetes</taxon>
        <taxon>Saccharomycetales</taxon>
        <taxon>Saccharomycetaceae</taxon>
        <taxon>Kazachstania</taxon>
    </lineage>
</organism>
<dbReference type="FunCoup" id="H2AN78">
    <property type="interactions" value="879"/>
</dbReference>
<evidence type="ECO:0000256" key="1">
    <source>
        <dbReference type="ARBA" id="ARBA00004123"/>
    </source>
</evidence>
<evidence type="ECO:0000313" key="14">
    <source>
        <dbReference type="Proteomes" id="UP000005220"/>
    </source>
</evidence>
<proteinExistence type="inferred from homology"/>
<dbReference type="InterPro" id="IPR028606">
    <property type="entry name" value="Clp1"/>
</dbReference>
<dbReference type="Gene3D" id="3.40.50.300">
    <property type="entry name" value="P-loop containing nucleotide triphosphate hydrolases"/>
    <property type="match status" value="1"/>
</dbReference>
<dbReference type="AlphaFoldDB" id="H2AN78"/>
<dbReference type="EMBL" id="HE650821">
    <property type="protein sequence ID" value="CCF55828.1"/>
    <property type="molecule type" value="Genomic_DNA"/>
</dbReference>
<evidence type="ECO:0000256" key="9">
    <source>
        <dbReference type="SAM" id="Coils"/>
    </source>
</evidence>
<protein>
    <recommendedName>
        <fullName evidence="3">Polynucleotide 5'-hydroxyl-kinase GRC3</fullName>
    </recommendedName>
    <alternativeName>
        <fullName evidence="2">Polynucleotide 5'-hydroxyl-kinase grc3</fullName>
    </alternativeName>
</protein>
<reference evidence="13 14" key="1">
    <citation type="journal article" date="2011" name="Proc. Natl. Acad. Sci. U.S.A.">
        <title>Evolutionary erosion of yeast sex chromosomes by mating-type switching accidents.</title>
        <authorList>
            <person name="Gordon J.L."/>
            <person name="Armisen D."/>
            <person name="Proux-Wera E."/>
            <person name="Oheigeartaigh S.S."/>
            <person name="Byrne K.P."/>
            <person name="Wolfe K.H."/>
        </authorList>
    </citation>
    <scope>NUCLEOTIDE SEQUENCE [LARGE SCALE GENOMIC DNA]</scope>
    <source>
        <strain evidence="14">ATCC 22294 / BCRC 22015 / CBS 2517 / CECT 1963 / NBRC 1671 / NRRL Y-8276</strain>
    </source>
</reference>
<comment type="subcellular location">
    <subcellularLocation>
        <location evidence="1 8">Nucleus</location>
    </subcellularLocation>
</comment>
<comment type="subunit">
    <text evidence="8">Component of a pre-mRNA cleavage factor complex. Interacts directly with PCF11.</text>
</comment>
<comment type="similarity">
    <text evidence="8">Belongs to the Clp1 family. Clp1 subfamily.</text>
</comment>
<evidence type="ECO:0000256" key="7">
    <source>
        <dbReference type="ARBA" id="ARBA00023242"/>
    </source>
</evidence>
<dbReference type="GO" id="GO:0006388">
    <property type="term" value="P:tRNA splicing, via endonucleolytic cleavage and ligation"/>
    <property type="evidence" value="ECO:0007669"/>
    <property type="project" value="TreeGrafter"/>
</dbReference>
<keyword evidence="4 8" id="KW-0507">mRNA processing</keyword>
<dbReference type="GO" id="GO:0051731">
    <property type="term" value="F:polynucleotide 5'-hydroxyl-kinase activity"/>
    <property type="evidence" value="ECO:0007669"/>
    <property type="project" value="InterPro"/>
</dbReference>
<evidence type="ECO:0000256" key="2">
    <source>
        <dbReference type="ARBA" id="ARBA00018706"/>
    </source>
</evidence>
<dbReference type="eggNOG" id="KOG2749">
    <property type="taxonomic scope" value="Eukaryota"/>
</dbReference>
<dbReference type="Proteomes" id="UP000005220">
    <property type="component" value="Chromosome 1"/>
</dbReference>
<dbReference type="GO" id="GO:0005849">
    <property type="term" value="C:mRNA cleavage factor complex"/>
    <property type="evidence" value="ECO:0007669"/>
    <property type="project" value="UniProtKB-UniRule"/>
</dbReference>
<dbReference type="Pfam" id="PF06807">
    <property type="entry name" value="Clp1"/>
    <property type="match status" value="1"/>
</dbReference>
<dbReference type="GO" id="GO:0005524">
    <property type="term" value="F:ATP binding"/>
    <property type="evidence" value="ECO:0007669"/>
    <property type="project" value="UniProtKB-UniRule"/>
</dbReference>
<evidence type="ECO:0000259" key="11">
    <source>
        <dbReference type="Pfam" id="PF16573"/>
    </source>
</evidence>
<dbReference type="InterPro" id="IPR027417">
    <property type="entry name" value="P-loop_NTPase"/>
</dbReference>
<evidence type="ECO:0000256" key="5">
    <source>
        <dbReference type="ARBA" id="ARBA00022741"/>
    </source>
</evidence>
<dbReference type="Pfam" id="PF16575">
    <property type="entry name" value="CLP1_P"/>
    <property type="match status" value="1"/>
</dbReference>
<dbReference type="SUPFAM" id="SSF52540">
    <property type="entry name" value="P-loop containing nucleoside triphosphate hydrolases"/>
    <property type="match status" value="1"/>
</dbReference>